<dbReference type="Proteomes" id="UP000019678">
    <property type="component" value="Unassembled WGS sequence"/>
</dbReference>
<evidence type="ECO:0000313" key="4">
    <source>
        <dbReference type="EMBL" id="EYF00372.1"/>
    </source>
</evidence>
<evidence type="ECO:0000313" key="5">
    <source>
        <dbReference type="Proteomes" id="UP000019678"/>
    </source>
</evidence>
<name>A0A017SUA5_9BACT</name>
<dbReference type="RefSeq" id="WP_063748837.1">
    <property type="nucleotide sequence ID" value="NZ_ASRX01000114.1"/>
</dbReference>
<accession>A0A017SUA5</accession>
<dbReference type="InterPro" id="IPR050272">
    <property type="entry name" value="Isochorismatase-like_hydrls"/>
</dbReference>
<dbReference type="STRING" id="1192034.CAP_0900"/>
<dbReference type="EMBL" id="ASRX01000114">
    <property type="protein sequence ID" value="EYF00372.1"/>
    <property type="molecule type" value="Genomic_DNA"/>
</dbReference>
<evidence type="ECO:0000256" key="1">
    <source>
        <dbReference type="ARBA" id="ARBA00022801"/>
    </source>
</evidence>
<dbReference type="Gene3D" id="3.40.50.850">
    <property type="entry name" value="Isochorismatase-like"/>
    <property type="match status" value="1"/>
</dbReference>
<feature type="domain" description="Isochorismatase-like" evidence="3">
    <location>
        <begin position="11"/>
        <end position="179"/>
    </location>
</feature>
<dbReference type="Pfam" id="PF00857">
    <property type="entry name" value="Isochorismatase"/>
    <property type="match status" value="1"/>
</dbReference>
<dbReference type="PANTHER" id="PTHR43540">
    <property type="entry name" value="PEROXYUREIDOACRYLATE/UREIDOACRYLATE AMIDOHYDROLASE-RELATED"/>
    <property type="match status" value="1"/>
</dbReference>
<sequence>MSRKPPPPPAAVLVIDVLNDLAFPGGEKVVPWAHKMAARLKPFLARARAAGFPVIYVNDNYDHWRSDHGEIYRYCTRKGARGRAVVRKLKPRRDDYFIVKPKHSGFFGTSLQPLLQHLGARRLILTGMATNLCVFFTAHDAHMHEYDLYALSDCCAAESDFDHDTALDQLKRFCGVTVMRSDEVDFEAETPAAPEEKDKRRGEAAGKPEKATNAR</sequence>
<dbReference type="PANTHER" id="PTHR43540:SF6">
    <property type="entry name" value="ISOCHORISMATASE-LIKE DOMAIN-CONTAINING PROTEIN"/>
    <property type="match status" value="1"/>
</dbReference>
<comment type="caution">
    <text evidence="4">The sequence shown here is derived from an EMBL/GenBank/DDBJ whole genome shotgun (WGS) entry which is preliminary data.</text>
</comment>
<protein>
    <submittedName>
        <fullName evidence="4">Isochorismatase hydrolase</fullName>
    </submittedName>
</protein>
<dbReference type="OrthoDB" id="9791276at2"/>
<dbReference type="eggNOG" id="COG1335">
    <property type="taxonomic scope" value="Bacteria"/>
</dbReference>
<dbReference type="CDD" id="cd00431">
    <property type="entry name" value="cysteine_hydrolases"/>
    <property type="match status" value="1"/>
</dbReference>
<keyword evidence="1 4" id="KW-0378">Hydrolase</keyword>
<evidence type="ECO:0000259" key="3">
    <source>
        <dbReference type="Pfam" id="PF00857"/>
    </source>
</evidence>
<proteinExistence type="predicted"/>
<feature type="compositionally biased region" description="Basic and acidic residues" evidence="2">
    <location>
        <begin position="194"/>
        <end position="215"/>
    </location>
</feature>
<evidence type="ECO:0000256" key="2">
    <source>
        <dbReference type="SAM" id="MobiDB-lite"/>
    </source>
</evidence>
<dbReference type="SUPFAM" id="SSF52499">
    <property type="entry name" value="Isochorismatase-like hydrolases"/>
    <property type="match status" value="1"/>
</dbReference>
<feature type="region of interest" description="Disordered" evidence="2">
    <location>
        <begin position="185"/>
        <end position="215"/>
    </location>
</feature>
<gene>
    <name evidence="4" type="ORF">CAP_0900</name>
</gene>
<organism evidence="4 5">
    <name type="scientific">Chondromyces apiculatus DSM 436</name>
    <dbReference type="NCBI Taxonomy" id="1192034"/>
    <lineage>
        <taxon>Bacteria</taxon>
        <taxon>Pseudomonadati</taxon>
        <taxon>Myxococcota</taxon>
        <taxon>Polyangia</taxon>
        <taxon>Polyangiales</taxon>
        <taxon>Polyangiaceae</taxon>
        <taxon>Chondromyces</taxon>
    </lineage>
</organism>
<dbReference type="AlphaFoldDB" id="A0A017SUA5"/>
<reference evidence="4 5" key="1">
    <citation type="submission" date="2013-05" db="EMBL/GenBank/DDBJ databases">
        <title>Genome assembly of Chondromyces apiculatus DSM 436.</title>
        <authorList>
            <person name="Sharma G."/>
            <person name="Khatri I."/>
            <person name="Kaur C."/>
            <person name="Mayilraj S."/>
            <person name="Subramanian S."/>
        </authorList>
    </citation>
    <scope>NUCLEOTIDE SEQUENCE [LARGE SCALE GENOMIC DNA]</scope>
    <source>
        <strain evidence="4 5">DSM 436</strain>
    </source>
</reference>
<dbReference type="GO" id="GO:0016787">
    <property type="term" value="F:hydrolase activity"/>
    <property type="evidence" value="ECO:0007669"/>
    <property type="project" value="UniProtKB-KW"/>
</dbReference>
<keyword evidence="5" id="KW-1185">Reference proteome</keyword>
<dbReference type="InterPro" id="IPR036380">
    <property type="entry name" value="Isochorismatase-like_sf"/>
</dbReference>
<dbReference type="InterPro" id="IPR000868">
    <property type="entry name" value="Isochorismatase-like_dom"/>
</dbReference>